<dbReference type="EMBL" id="HBIP01022431">
    <property type="protein sequence ID" value="CAE0498350.1"/>
    <property type="molecule type" value="Transcribed_RNA"/>
</dbReference>
<dbReference type="AlphaFoldDB" id="A0A7S3QZS7"/>
<dbReference type="InterPro" id="IPR001841">
    <property type="entry name" value="Znf_RING"/>
</dbReference>
<organism evidence="4">
    <name type="scientific">Dunaliella tertiolecta</name>
    <name type="common">Green alga</name>
    <dbReference type="NCBI Taxonomy" id="3047"/>
    <lineage>
        <taxon>Eukaryota</taxon>
        <taxon>Viridiplantae</taxon>
        <taxon>Chlorophyta</taxon>
        <taxon>core chlorophytes</taxon>
        <taxon>Chlorophyceae</taxon>
        <taxon>CS clade</taxon>
        <taxon>Chlamydomonadales</taxon>
        <taxon>Dunaliellaceae</taxon>
        <taxon>Dunaliella</taxon>
    </lineage>
</organism>
<accession>A0A7S3QZS7</accession>
<dbReference type="Gene3D" id="1.10.287.1490">
    <property type="match status" value="1"/>
</dbReference>
<evidence type="ECO:0000313" key="4">
    <source>
        <dbReference type="EMBL" id="CAE0498350.1"/>
    </source>
</evidence>
<evidence type="ECO:0000256" key="2">
    <source>
        <dbReference type="SAM" id="Coils"/>
    </source>
</evidence>
<proteinExistence type="predicted"/>
<feature type="coiled-coil region" evidence="2">
    <location>
        <begin position="38"/>
        <end position="65"/>
    </location>
</feature>
<feature type="coiled-coil region" evidence="2">
    <location>
        <begin position="90"/>
        <end position="229"/>
    </location>
</feature>
<sequence length="830" mass="91936">MQRTSRHLHSPPSSAIDQNLQSELQQKTCSLVAVQRNYDVLSRVMQQKQSELDQLKKEHDEESRRALSLGIKLDDALSRAQRAEAGAAKLRTVEGQLAALEKQNEKLTADLEVLTSQASSSTTRIKSLQKAAEDCEFKVASARREANTLHNSVAAAQEESRKAMDKLEKSRAEILALKKELGSARAASLQSATQRQAAEAHSAHLELVLQNREEQVTSLKNTIRSLQDELNNSDSISKTMQVSLTAYKQQCKVAEEQAQSMCRSLTLASENQRAAERASQSLQERLAAAQTASREKDAKISQMKYLIDEAEDRYQALLTRGMEETEGLARLNMQLAQSKAIAHAAQEDLEKARSDYASSLEDARLAARAAEQHAAESKARGAEARRAQASYLEGLIQRVDKSLDSVSSLQAEAGRILGDLCETQERSMHVLTSRLQKMETQWAGVEDLVAVIDTTMGTLSAVLGKQEFRTVSAAEEAQSKVIMLEGLLSSERAARTSLIEEKQQAEASHRTAIEMLQRTADERLESERQRLNLRLSSVQGEVMQLKAACEADHAEALRLLELERKQMDKLVDAARAEVAYKDAKIAEMVQELRSAGDQALGTLSARHTEEFERLENLHSKEVANYQARLKAIQVNVRSAWGIGQLLFQDMLSLAKHLFKMGWDVKQLDKGTIPPKDAEDGTGAELAKASSLLRLHFSHLTEAVQDFARKAQQTPSLPPPTPQGQTADWKTLAKELRTTVQKLVHVEDALASNCTCMLCLEVLKHPITCVPGGHTYCKACFEDKNYECEECGKQVTQTVRNTALEAICSKFEFKQQALLAIQKAINKASSE</sequence>
<dbReference type="SUPFAM" id="SSF57997">
    <property type="entry name" value="Tropomyosin"/>
    <property type="match status" value="1"/>
</dbReference>
<dbReference type="PROSITE" id="PS50089">
    <property type="entry name" value="ZF_RING_2"/>
    <property type="match status" value="1"/>
</dbReference>
<keyword evidence="2" id="KW-0175">Coiled coil</keyword>
<protein>
    <recommendedName>
        <fullName evidence="3">RING-type domain-containing protein</fullName>
    </recommendedName>
</protein>
<keyword evidence="1" id="KW-0863">Zinc-finger</keyword>
<name>A0A7S3QZS7_DUNTE</name>
<feature type="domain" description="RING-type" evidence="3">
    <location>
        <begin position="755"/>
        <end position="790"/>
    </location>
</feature>
<dbReference type="GO" id="GO:0008270">
    <property type="term" value="F:zinc ion binding"/>
    <property type="evidence" value="ECO:0007669"/>
    <property type="project" value="UniProtKB-KW"/>
</dbReference>
<gene>
    <name evidence="4" type="ORF">DTER00134_LOCUS13423</name>
</gene>
<keyword evidence="1" id="KW-0862">Zinc</keyword>
<dbReference type="SUPFAM" id="SSF57850">
    <property type="entry name" value="RING/U-box"/>
    <property type="match status" value="1"/>
</dbReference>
<keyword evidence="1" id="KW-0479">Metal-binding</keyword>
<dbReference type="Gene3D" id="3.30.40.10">
    <property type="entry name" value="Zinc/RING finger domain, C3HC4 (zinc finger)"/>
    <property type="match status" value="1"/>
</dbReference>
<feature type="coiled-coil region" evidence="2">
    <location>
        <begin position="521"/>
        <end position="577"/>
    </location>
</feature>
<feature type="coiled-coil region" evidence="2">
    <location>
        <begin position="272"/>
        <end position="380"/>
    </location>
</feature>
<dbReference type="InterPro" id="IPR013083">
    <property type="entry name" value="Znf_RING/FYVE/PHD"/>
</dbReference>
<reference evidence="4" key="1">
    <citation type="submission" date="2021-01" db="EMBL/GenBank/DDBJ databases">
        <authorList>
            <person name="Corre E."/>
            <person name="Pelletier E."/>
            <person name="Niang G."/>
            <person name="Scheremetjew M."/>
            <person name="Finn R."/>
            <person name="Kale V."/>
            <person name="Holt S."/>
            <person name="Cochrane G."/>
            <person name="Meng A."/>
            <person name="Brown T."/>
            <person name="Cohen L."/>
        </authorList>
    </citation>
    <scope>NUCLEOTIDE SEQUENCE</scope>
    <source>
        <strain evidence="4">CCMP1320</strain>
    </source>
</reference>
<evidence type="ECO:0000256" key="1">
    <source>
        <dbReference type="PROSITE-ProRule" id="PRU00175"/>
    </source>
</evidence>
<evidence type="ECO:0000259" key="3">
    <source>
        <dbReference type="PROSITE" id="PS50089"/>
    </source>
</evidence>
<dbReference type="Gene3D" id="1.20.5.170">
    <property type="match status" value="1"/>
</dbReference>